<feature type="transmembrane region" description="Helical" evidence="1">
    <location>
        <begin position="34"/>
        <end position="51"/>
    </location>
</feature>
<dbReference type="KEGG" id="aho:Ahos_1519"/>
<keyword evidence="1" id="KW-0472">Membrane</keyword>
<accession>F4B5H8</accession>
<reference key="2">
    <citation type="journal article" date="2011" name="Extremophiles">
        <title>Genomic analyses of Acidianus hospitalis W1 a host for studying crenarchaeal virus and plasmid life cycles.</title>
        <authorList>
            <person name="You X.Y."/>
            <person name="Liu C."/>
            <person name="Wang S.Y."/>
            <person name="Jiang C.Y."/>
            <person name="Shah S.A."/>
            <person name="Prangishvili D."/>
            <person name="Liu S.J."/>
            <person name="Garrett R.A."/>
        </authorList>
    </citation>
    <scope>NUCLEOTIDE SEQUENCE</scope>
    <source>
        <strain>W1</strain>
    </source>
</reference>
<dbReference type="EMBL" id="CP002535">
    <property type="protein sequence ID" value="AEE94402.1"/>
    <property type="molecule type" value="Genomic_DNA"/>
</dbReference>
<feature type="transmembrane region" description="Helical" evidence="1">
    <location>
        <begin position="89"/>
        <end position="109"/>
    </location>
</feature>
<dbReference type="AlphaFoldDB" id="F4B5H8"/>
<evidence type="ECO:0008006" key="4">
    <source>
        <dbReference type="Google" id="ProtNLM"/>
    </source>
</evidence>
<feature type="transmembrane region" description="Helical" evidence="1">
    <location>
        <begin position="57"/>
        <end position="77"/>
    </location>
</feature>
<gene>
    <name evidence="2" type="ordered locus">Ahos_1519</name>
</gene>
<evidence type="ECO:0000313" key="2">
    <source>
        <dbReference type="EMBL" id="AEE94402.1"/>
    </source>
</evidence>
<organism evidence="2 3">
    <name type="scientific">Acidianus hospitalis (strain W1)</name>
    <dbReference type="NCBI Taxonomy" id="933801"/>
    <lineage>
        <taxon>Archaea</taxon>
        <taxon>Thermoproteota</taxon>
        <taxon>Thermoprotei</taxon>
        <taxon>Sulfolobales</taxon>
        <taxon>Sulfolobaceae</taxon>
        <taxon>Acidianus</taxon>
    </lineage>
</organism>
<sequence>MINYYEEQSLIIYLIIIIYIGVRRLTPRKFRKGRMYFWPIIYVLLLIFFSAQVNDPLILLSLLPLGIAGYFLGYRLLENNEIKFFFKNGTLYYKWPYSITLTWTLLYIIRVSLEFFALNCLTITIIDLLLAFNTGILISASIVTLREAKKFALS</sequence>
<keyword evidence="1" id="KW-0812">Transmembrane</keyword>
<evidence type="ECO:0000313" key="3">
    <source>
        <dbReference type="Proteomes" id="UP000008458"/>
    </source>
</evidence>
<evidence type="ECO:0000256" key="1">
    <source>
        <dbReference type="SAM" id="Phobius"/>
    </source>
</evidence>
<dbReference type="eggNOG" id="arCOG05382">
    <property type="taxonomic scope" value="Archaea"/>
</dbReference>
<dbReference type="HOGENOM" id="CLU_1700172_0_0_2"/>
<dbReference type="STRING" id="933801.Ahos_1519"/>
<dbReference type="RefSeq" id="WP_013776317.1">
    <property type="nucleotide sequence ID" value="NC_015518.1"/>
</dbReference>
<keyword evidence="3" id="KW-1185">Reference proteome</keyword>
<keyword evidence="1" id="KW-1133">Transmembrane helix</keyword>
<feature type="transmembrane region" description="Helical" evidence="1">
    <location>
        <begin position="115"/>
        <end position="145"/>
    </location>
</feature>
<dbReference type="OrthoDB" id="377379at2157"/>
<dbReference type="GeneID" id="10601019"/>
<reference evidence="2 3" key="1">
    <citation type="journal article" date="2011" name="Extremophiles">
        <title>Genomic analysis of Acidianus hospitalis W1 a host for studying crenarchaeal virus and plasmid life cycles.</title>
        <authorList>
            <person name="You X.Y."/>
            <person name="Liu C."/>
            <person name="Wang S.Y."/>
            <person name="Jiang C.Y."/>
            <person name="Shah S.A."/>
            <person name="Prangishvili D."/>
            <person name="She Q."/>
            <person name="Liu S.J."/>
            <person name="Garrett R.A."/>
        </authorList>
    </citation>
    <scope>NUCLEOTIDE SEQUENCE [LARGE SCALE GENOMIC DNA]</scope>
    <source>
        <strain evidence="2 3">W1</strain>
    </source>
</reference>
<proteinExistence type="predicted"/>
<feature type="transmembrane region" description="Helical" evidence="1">
    <location>
        <begin position="6"/>
        <end position="22"/>
    </location>
</feature>
<name>F4B5H8_ACIHW</name>
<dbReference type="Proteomes" id="UP000008458">
    <property type="component" value="Chromosome"/>
</dbReference>
<protein>
    <recommendedName>
        <fullName evidence="4">DUF1453 domain-containing protein</fullName>
    </recommendedName>
</protein>